<reference evidence="1" key="1">
    <citation type="submission" date="2020-07" db="EMBL/GenBank/DDBJ databases">
        <title>Multicomponent nature underlies the extraordinary mechanical properties of spider dragline silk.</title>
        <authorList>
            <person name="Kono N."/>
            <person name="Nakamura H."/>
            <person name="Mori M."/>
            <person name="Yoshida Y."/>
            <person name="Ohtoshi R."/>
            <person name="Malay A.D."/>
            <person name="Moran D.A.P."/>
            <person name="Tomita M."/>
            <person name="Numata K."/>
            <person name="Arakawa K."/>
        </authorList>
    </citation>
    <scope>NUCLEOTIDE SEQUENCE</scope>
</reference>
<name>A0A8X6L6F7_TRICU</name>
<proteinExistence type="predicted"/>
<organism evidence="1 2">
    <name type="scientific">Trichonephila clavata</name>
    <name type="common">Joro spider</name>
    <name type="synonym">Nephila clavata</name>
    <dbReference type="NCBI Taxonomy" id="2740835"/>
    <lineage>
        <taxon>Eukaryota</taxon>
        <taxon>Metazoa</taxon>
        <taxon>Ecdysozoa</taxon>
        <taxon>Arthropoda</taxon>
        <taxon>Chelicerata</taxon>
        <taxon>Arachnida</taxon>
        <taxon>Araneae</taxon>
        <taxon>Araneomorphae</taxon>
        <taxon>Entelegynae</taxon>
        <taxon>Araneoidea</taxon>
        <taxon>Nephilidae</taxon>
        <taxon>Trichonephila</taxon>
    </lineage>
</organism>
<evidence type="ECO:0000313" key="1">
    <source>
        <dbReference type="EMBL" id="GFQ97221.1"/>
    </source>
</evidence>
<dbReference type="Proteomes" id="UP000887116">
    <property type="component" value="Unassembled WGS sequence"/>
</dbReference>
<dbReference type="EMBL" id="BMAO01004817">
    <property type="protein sequence ID" value="GFQ97221.1"/>
    <property type="molecule type" value="Genomic_DNA"/>
</dbReference>
<keyword evidence="2" id="KW-1185">Reference proteome</keyword>
<comment type="caution">
    <text evidence="1">The sequence shown here is derived from an EMBL/GenBank/DDBJ whole genome shotgun (WGS) entry which is preliminary data.</text>
</comment>
<gene>
    <name evidence="1" type="ORF">TNCT_453801</name>
</gene>
<accession>A0A8X6L6F7</accession>
<evidence type="ECO:0000313" key="2">
    <source>
        <dbReference type="Proteomes" id="UP000887116"/>
    </source>
</evidence>
<sequence>MLFNETLSFRVQRSEPDNEKEKNCNCAYQRGTVPRTQRATPFQGYQFKSRNNSYLFFSLSKWMRAITAKYPLFHKPDYTHPMHEETNSSSLGGRHVLEIRADNLMDRELQ</sequence>
<protein>
    <submittedName>
        <fullName evidence="1">Uncharacterized protein</fullName>
    </submittedName>
</protein>
<dbReference type="AlphaFoldDB" id="A0A8X6L6F7"/>